<reference evidence="4" key="1">
    <citation type="submission" date="2023-01" db="EMBL/GenBank/DDBJ databases">
        <title>Genome assembly of the deep-sea coral Lophelia pertusa.</title>
        <authorList>
            <person name="Herrera S."/>
            <person name="Cordes E."/>
        </authorList>
    </citation>
    <scope>NUCLEOTIDE SEQUENCE</scope>
    <source>
        <strain evidence="4">USNM1676648</strain>
        <tissue evidence="4">Polyp</tissue>
    </source>
</reference>
<feature type="domain" description="Fibronectin type-III" evidence="3">
    <location>
        <begin position="319"/>
        <end position="421"/>
    </location>
</feature>
<proteinExistence type="predicted"/>
<keyword evidence="5" id="KW-1185">Reference proteome</keyword>
<dbReference type="Proteomes" id="UP001163046">
    <property type="component" value="Unassembled WGS sequence"/>
</dbReference>
<organism evidence="4 5">
    <name type="scientific">Desmophyllum pertusum</name>
    <dbReference type="NCBI Taxonomy" id="174260"/>
    <lineage>
        <taxon>Eukaryota</taxon>
        <taxon>Metazoa</taxon>
        <taxon>Cnidaria</taxon>
        <taxon>Anthozoa</taxon>
        <taxon>Hexacorallia</taxon>
        <taxon>Scleractinia</taxon>
        <taxon>Caryophylliina</taxon>
        <taxon>Caryophylliidae</taxon>
        <taxon>Desmophyllum</taxon>
    </lineage>
</organism>
<dbReference type="SUPFAM" id="SSF49265">
    <property type="entry name" value="Fibronectin type III"/>
    <property type="match status" value="2"/>
</dbReference>
<protein>
    <recommendedName>
        <fullName evidence="3">Fibronectin type-III domain-containing protein</fullName>
    </recommendedName>
</protein>
<feature type="compositionally biased region" description="Polar residues" evidence="2">
    <location>
        <begin position="168"/>
        <end position="177"/>
    </location>
</feature>
<dbReference type="InterPro" id="IPR036116">
    <property type="entry name" value="FN3_sf"/>
</dbReference>
<evidence type="ECO:0000313" key="4">
    <source>
        <dbReference type="EMBL" id="KAJ7382966.1"/>
    </source>
</evidence>
<evidence type="ECO:0000256" key="1">
    <source>
        <dbReference type="ARBA" id="ARBA00022737"/>
    </source>
</evidence>
<dbReference type="InterPro" id="IPR050991">
    <property type="entry name" value="ECM_Regulatory_Proteins"/>
</dbReference>
<comment type="caution">
    <text evidence="4">The sequence shown here is derived from an EMBL/GenBank/DDBJ whole genome shotgun (WGS) entry which is preliminary data.</text>
</comment>
<dbReference type="InterPro" id="IPR003961">
    <property type="entry name" value="FN3_dom"/>
</dbReference>
<feature type="domain" description="Fibronectin type-III" evidence="3">
    <location>
        <begin position="464"/>
        <end position="556"/>
    </location>
</feature>
<dbReference type="PANTHER" id="PTHR46708:SF2">
    <property type="entry name" value="FIBRONECTIN TYPE-III DOMAIN-CONTAINING PROTEIN"/>
    <property type="match status" value="1"/>
</dbReference>
<evidence type="ECO:0000313" key="5">
    <source>
        <dbReference type="Proteomes" id="UP001163046"/>
    </source>
</evidence>
<dbReference type="PANTHER" id="PTHR46708">
    <property type="entry name" value="TENASCIN"/>
    <property type="match status" value="1"/>
</dbReference>
<gene>
    <name evidence="4" type="ORF">OS493_031742</name>
</gene>
<evidence type="ECO:0000259" key="3">
    <source>
        <dbReference type="PROSITE" id="PS50853"/>
    </source>
</evidence>
<dbReference type="AlphaFoldDB" id="A0A9W9ZJM8"/>
<dbReference type="Gene3D" id="2.60.40.10">
    <property type="entry name" value="Immunoglobulins"/>
    <property type="match status" value="1"/>
</dbReference>
<evidence type="ECO:0000256" key="2">
    <source>
        <dbReference type="SAM" id="MobiDB-lite"/>
    </source>
</evidence>
<keyword evidence="1" id="KW-0677">Repeat</keyword>
<dbReference type="InterPro" id="IPR013783">
    <property type="entry name" value="Ig-like_fold"/>
</dbReference>
<dbReference type="OrthoDB" id="10036029at2759"/>
<name>A0A9W9ZJM8_9CNID</name>
<accession>A0A9W9ZJM8</accession>
<dbReference type="SMART" id="SM00060">
    <property type="entry name" value="FN3"/>
    <property type="match status" value="4"/>
</dbReference>
<dbReference type="EMBL" id="MU825910">
    <property type="protein sequence ID" value="KAJ7382966.1"/>
    <property type="molecule type" value="Genomic_DNA"/>
</dbReference>
<feature type="region of interest" description="Disordered" evidence="2">
    <location>
        <begin position="162"/>
        <end position="197"/>
    </location>
</feature>
<sequence>MSVIQHYTVHYVQNRQLRKRSRGRVGQVKEPGKELSVESERCDAELCGLEPGTVYRIIVQAVEGITDYSYDEDLRARTARRIQQSAVPLKYNKCTFLDSQNTTGKDPARGRVRHLKGFRVEVNGRVYARLAANKTNITLKKCKSAMKYTCVVVVMTCPDKSDVHQRKSATPDTAVSDTDTDEENTKSLSDCFEESASDPVEVTLPRQDWGVSLSVNYCANKPAGSLRDSPCSDSGEEEGGVVARWKLTELAGDVSGYRLVWNSSEHKDRKEVFLPGHANGYEIWSVSPSALYTVYLEILDVREDAVAVFGPVHCQTPGPPSSPWIWCRTLSPYQITIEWNEPVIYGDVTIQGYQVYLNDRRLEKVVDRKQRRVTIHCQSSSVYRVSVVALGSDPQYDTADHYVIKWSSVLRPQVQELTLPLIQTCHVIDDCSPGTNHFVVVAAVDAGGDLVSRSEQCTVQTCAPVNQPSLQLRTCLQSGITIEWRKPTTFGDAEIDYYQLMVNGEPETELDADCGDYKFTHCQPCDQYTFLLKAISTKPTCDSDWSEPLVVTCPGAEKPLIIRIQSEQVNCIRVGWETPLLKGETKVESYKVYYLEDKGNNVTSEDVITDAQSIQHGPLSRHTEEDKLMHVPPDPYYWVVLQVELSTEGCKPVCSQPIRTRAAVSPDPPLISLEVEGLDERRRLEQSICELSIKRDRLHRIVHLLENKVVVKGSKQKDLQIANATDAMLEVDSELADTLEDIKEYTG</sequence>
<dbReference type="PROSITE" id="PS50853">
    <property type="entry name" value="FN3"/>
    <property type="match status" value="2"/>
</dbReference>